<dbReference type="Pfam" id="PF00248">
    <property type="entry name" value="Aldo_ket_red"/>
    <property type="match status" value="1"/>
</dbReference>
<dbReference type="InterPro" id="IPR023210">
    <property type="entry name" value="NADP_OxRdtase_dom"/>
</dbReference>
<name>A0ABT9YLU0_9BACI</name>
<dbReference type="Gene3D" id="3.20.20.100">
    <property type="entry name" value="NADP-dependent oxidoreductase domain"/>
    <property type="match status" value="1"/>
</dbReference>
<dbReference type="RefSeq" id="WP_306984969.1">
    <property type="nucleotide sequence ID" value="NZ_JAUSUA010000006.1"/>
</dbReference>
<evidence type="ECO:0000256" key="1">
    <source>
        <dbReference type="ARBA" id="ARBA00007905"/>
    </source>
</evidence>
<comment type="similarity">
    <text evidence="1">Belongs to the aldo/keto reductase family.</text>
</comment>
<keyword evidence="6" id="KW-1185">Reference proteome</keyword>
<dbReference type="PANTHER" id="PTHR43827:SF3">
    <property type="entry name" value="NADP-DEPENDENT OXIDOREDUCTASE DOMAIN-CONTAINING PROTEIN"/>
    <property type="match status" value="1"/>
</dbReference>
<dbReference type="InterPro" id="IPR020471">
    <property type="entry name" value="AKR"/>
</dbReference>
<protein>
    <submittedName>
        <fullName evidence="5">Diketogulonate reductase-like aldo/keto reductase</fullName>
    </submittedName>
</protein>
<dbReference type="CDD" id="cd19133">
    <property type="entry name" value="AKR_AKR5F1"/>
    <property type="match status" value="1"/>
</dbReference>
<dbReference type="SUPFAM" id="SSF51430">
    <property type="entry name" value="NAD(P)-linked oxidoreductase"/>
    <property type="match status" value="1"/>
</dbReference>
<proteinExistence type="inferred from homology"/>
<dbReference type="PROSITE" id="PS00798">
    <property type="entry name" value="ALDOKETO_REDUCTASE_1"/>
    <property type="match status" value="1"/>
</dbReference>
<dbReference type="InterPro" id="IPR018170">
    <property type="entry name" value="Aldo/ket_reductase_CS"/>
</dbReference>
<reference evidence="5 6" key="1">
    <citation type="submission" date="2023-07" db="EMBL/GenBank/DDBJ databases">
        <title>Genomic Encyclopedia of Type Strains, Phase IV (KMG-IV): sequencing the most valuable type-strain genomes for metagenomic binning, comparative biology and taxonomic classification.</title>
        <authorList>
            <person name="Goeker M."/>
        </authorList>
    </citation>
    <scope>NUCLEOTIDE SEQUENCE [LARGE SCALE GENOMIC DNA]</scope>
    <source>
        <strain evidence="5 6">DSM 19154</strain>
    </source>
</reference>
<dbReference type="InterPro" id="IPR036812">
    <property type="entry name" value="NAD(P)_OxRdtase_dom_sf"/>
</dbReference>
<comment type="caution">
    <text evidence="5">The sequence shown here is derived from an EMBL/GenBank/DDBJ whole genome shotgun (WGS) entry which is preliminary data.</text>
</comment>
<sequence length="283" mass="32132">MENVTLTNGVKMPLNGFGVYQITDQKEAEESVIEAIKAGYRLIDTAAAYKNEKAVGNAIQKSGVAREELFITSKLWVSDTGYETTKAAFAKTLELLQVDYLDLYLLHQPYGDIYGSWRALEELYKEGKTRSIGVSNFYTDRLVDFILHNEVTPHVNQIEVNPFLQQEEAMTIHKEYDVVVQAWAPFAEGRNGLFTNEKLEEIGKKHNKSVAQVVLRWLTQRCVSALAKSVNPNRIAENFDIWNFELDKQDMKIISALDTNTSSFFSHRDPAMVKALGSNKLER</sequence>
<dbReference type="PRINTS" id="PR00069">
    <property type="entry name" value="ALDKETRDTASE"/>
</dbReference>
<feature type="domain" description="NADP-dependent oxidoreductase" evidence="4">
    <location>
        <begin position="21"/>
        <end position="257"/>
    </location>
</feature>
<dbReference type="EMBL" id="JAUSUA010000006">
    <property type="protein sequence ID" value="MDQ0208706.1"/>
    <property type="molecule type" value="Genomic_DNA"/>
</dbReference>
<evidence type="ECO:0000313" key="5">
    <source>
        <dbReference type="EMBL" id="MDQ0208706.1"/>
    </source>
</evidence>
<dbReference type="PROSITE" id="PS00062">
    <property type="entry name" value="ALDOKETO_REDUCTASE_2"/>
    <property type="match status" value="1"/>
</dbReference>
<accession>A0ABT9YLU0</accession>
<evidence type="ECO:0000259" key="4">
    <source>
        <dbReference type="Pfam" id="PF00248"/>
    </source>
</evidence>
<keyword evidence="2" id="KW-0521">NADP</keyword>
<organism evidence="5 6">
    <name type="scientific">Alkalicoccobacillus murimartini</name>
    <dbReference type="NCBI Taxonomy" id="171685"/>
    <lineage>
        <taxon>Bacteria</taxon>
        <taxon>Bacillati</taxon>
        <taxon>Bacillota</taxon>
        <taxon>Bacilli</taxon>
        <taxon>Bacillales</taxon>
        <taxon>Bacillaceae</taxon>
        <taxon>Alkalicoccobacillus</taxon>
    </lineage>
</organism>
<keyword evidence="3" id="KW-0560">Oxidoreductase</keyword>
<dbReference type="PANTHER" id="PTHR43827">
    <property type="entry name" value="2,5-DIKETO-D-GLUCONIC ACID REDUCTASE"/>
    <property type="match status" value="1"/>
</dbReference>
<dbReference type="PIRSF" id="PIRSF000097">
    <property type="entry name" value="AKR"/>
    <property type="match status" value="1"/>
</dbReference>
<dbReference type="PROSITE" id="PS00063">
    <property type="entry name" value="ALDOKETO_REDUCTASE_3"/>
    <property type="match status" value="1"/>
</dbReference>
<evidence type="ECO:0000256" key="2">
    <source>
        <dbReference type="ARBA" id="ARBA00022857"/>
    </source>
</evidence>
<evidence type="ECO:0000313" key="6">
    <source>
        <dbReference type="Proteomes" id="UP001225034"/>
    </source>
</evidence>
<gene>
    <name evidence="5" type="ORF">J2S05_003518</name>
</gene>
<evidence type="ECO:0000256" key="3">
    <source>
        <dbReference type="ARBA" id="ARBA00023002"/>
    </source>
</evidence>
<dbReference type="Proteomes" id="UP001225034">
    <property type="component" value="Unassembled WGS sequence"/>
</dbReference>